<dbReference type="Proteomes" id="UP000245629">
    <property type="component" value="Chromosome 1"/>
</dbReference>
<gene>
    <name evidence="1" type="ORF">DEW08_04970</name>
</gene>
<accession>A0A2S2CM66</accession>
<organism evidence="1 2">
    <name type="scientific">Azospirillum thermophilum</name>
    <dbReference type="NCBI Taxonomy" id="2202148"/>
    <lineage>
        <taxon>Bacteria</taxon>
        <taxon>Pseudomonadati</taxon>
        <taxon>Pseudomonadota</taxon>
        <taxon>Alphaproteobacteria</taxon>
        <taxon>Rhodospirillales</taxon>
        <taxon>Azospirillaceae</taxon>
        <taxon>Azospirillum</taxon>
    </lineage>
</organism>
<sequence>MPVRRAARNRVQDDIMRAADRQCGVFKAALSNFAANEEAATGLVGVLSGSLGTLFKSASASRGFSALSGAASGAGAVIDRSYLKNSTLKIIFMGLDLKREKISNQLVGYRQNDDLDKYSLEWAVRDAIQYADACNVEEALSMVADKVSTGGGKEAPDSLPGQIVTLIDGLSVEKFAEFIKSDIRKDADVTPAADLQAVKAATAKGVAQDVVTNAKEIYKKHAIFASLDRQIQLLSLLKLISRS</sequence>
<protein>
    <submittedName>
        <fullName evidence="1">Uncharacterized protein</fullName>
    </submittedName>
</protein>
<evidence type="ECO:0000313" key="2">
    <source>
        <dbReference type="Proteomes" id="UP000245629"/>
    </source>
</evidence>
<proteinExistence type="predicted"/>
<evidence type="ECO:0000313" key="1">
    <source>
        <dbReference type="EMBL" id="AWK85603.1"/>
    </source>
</evidence>
<reference evidence="2" key="1">
    <citation type="submission" date="2018-05" db="EMBL/GenBank/DDBJ databases">
        <title>Azospirillum thermophila sp. nov., a novel isolated from hot spring.</title>
        <authorList>
            <person name="Zhao Z."/>
        </authorList>
    </citation>
    <scope>NUCLEOTIDE SEQUENCE [LARGE SCALE GENOMIC DNA]</scope>
    <source>
        <strain evidence="2">CFH 70021</strain>
    </source>
</reference>
<dbReference type="EMBL" id="CP029352">
    <property type="protein sequence ID" value="AWK85603.1"/>
    <property type="molecule type" value="Genomic_DNA"/>
</dbReference>
<name>A0A2S2CM66_9PROT</name>
<keyword evidence="2" id="KW-1185">Reference proteome</keyword>
<dbReference type="AlphaFoldDB" id="A0A2S2CM66"/>
<dbReference type="KEGG" id="azz:DEW08_04970"/>